<feature type="domain" description="Autophagy protein ATG17-like" evidence="3">
    <location>
        <begin position="146"/>
        <end position="484"/>
    </location>
</feature>
<gene>
    <name evidence="4" type="ORF">HPP92_021904</name>
</gene>
<dbReference type="InterPro" id="IPR040040">
    <property type="entry name" value="ATG11"/>
</dbReference>
<dbReference type="GO" id="GO:0000422">
    <property type="term" value="P:autophagy of mitochondrion"/>
    <property type="evidence" value="ECO:0007669"/>
    <property type="project" value="TreeGrafter"/>
</dbReference>
<dbReference type="PANTHER" id="PTHR13222:SF1">
    <property type="entry name" value="RB1-INDUCIBLE COILED-COIL PROTEIN 1"/>
    <property type="match status" value="1"/>
</dbReference>
<protein>
    <recommendedName>
        <fullName evidence="3">Autophagy protein ATG17-like domain-containing protein</fullName>
    </recommendedName>
</protein>
<keyword evidence="2" id="KW-0175">Coiled coil</keyword>
<dbReference type="OrthoDB" id="8062037at2759"/>
<dbReference type="GO" id="GO:0060090">
    <property type="term" value="F:molecular adaptor activity"/>
    <property type="evidence" value="ECO:0007669"/>
    <property type="project" value="TreeGrafter"/>
</dbReference>
<dbReference type="GO" id="GO:0034727">
    <property type="term" value="P:piecemeal microautophagy of the nucleus"/>
    <property type="evidence" value="ECO:0007669"/>
    <property type="project" value="TreeGrafter"/>
</dbReference>
<name>A0A835Q597_VANPL</name>
<proteinExistence type="predicted"/>
<dbReference type="GO" id="GO:0000045">
    <property type="term" value="P:autophagosome assembly"/>
    <property type="evidence" value="ECO:0007669"/>
    <property type="project" value="InterPro"/>
</dbReference>
<evidence type="ECO:0000313" key="5">
    <source>
        <dbReference type="Proteomes" id="UP000636800"/>
    </source>
</evidence>
<dbReference type="GO" id="GO:0034517">
    <property type="term" value="P:ribophagy"/>
    <property type="evidence" value="ECO:0007669"/>
    <property type="project" value="TreeGrafter"/>
</dbReference>
<dbReference type="GO" id="GO:1990316">
    <property type="term" value="C:Atg1/ULK1 kinase complex"/>
    <property type="evidence" value="ECO:0007669"/>
    <property type="project" value="TreeGrafter"/>
</dbReference>
<organism evidence="4 5">
    <name type="scientific">Vanilla planifolia</name>
    <name type="common">Vanilla</name>
    <dbReference type="NCBI Taxonomy" id="51239"/>
    <lineage>
        <taxon>Eukaryota</taxon>
        <taxon>Viridiplantae</taxon>
        <taxon>Streptophyta</taxon>
        <taxon>Embryophyta</taxon>
        <taxon>Tracheophyta</taxon>
        <taxon>Spermatophyta</taxon>
        <taxon>Magnoliopsida</taxon>
        <taxon>Liliopsida</taxon>
        <taxon>Asparagales</taxon>
        <taxon>Orchidaceae</taxon>
        <taxon>Vanilloideae</taxon>
        <taxon>Vanilleae</taxon>
        <taxon>Vanilla</taxon>
    </lineage>
</organism>
<dbReference type="GO" id="GO:0034045">
    <property type="term" value="C:phagophore assembly site membrane"/>
    <property type="evidence" value="ECO:0007669"/>
    <property type="project" value="TreeGrafter"/>
</dbReference>
<dbReference type="InterPro" id="IPR029071">
    <property type="entry name" value="Ubiquitin-like_domsf"/>
</dbReference>
<dbReference type="InterPro" id="IPR045326">
    <property type="entry name" value="ATG17-like_dom"/>
</dbReference>
<dbReference type="GO" id="GO:0019901">
    <property type="term" value="F:protein kinase binding"/>
    <property type="evidence" value="ECO:0007669"/>
    <property type="project" value="TreeGrafter"/>
</dbReference>
<dbReference type="Pfam" id="PF04108">
    <property type="entry name" value="ATG17_like"/>
    <property type="match status" value="1"/>
</dbReference>
<evidence type="ECO:0000256" key="2">
    <source>
        <dbReference type="SAM" id="Coils"/>
    </source>
</evidence>
<dbReference type="SUPFAM" id="SSF54236">
    <property type="entry name" value="Ubiquitin-like"/>
    <property type="match status" value="1"/>
</dbReference>
<evidence type="ECO:0000259" key="3">
    <source>
        <dbReference type="Pfam" id="PF04108"/>
    </source>
</evidence>
<feature type="coiled-coil region" evidence="2">
    <location>
        <begin position="871"/>
        <end position="908"/>
    </location>
</feature>
<keyword evidence="1" id="KW-0072">Autophagy</keyword>
<sequence>MSYGSSTTSDEFVPGRKLLVHLAENGHSFEIECDGSTYVEAIQRSIESICRVHLSDQLLLCLNVSLDSQQTLAHYKLPQDDREVFLYNKSRLFADSPKPEAETIDLPKVTLPSASQSAHPLDEASDPAMKALACYERQFRYHFQYANAIYGCAQTKLEVSKRLLREQQVQERALEIAKGNLNLTFRKLQQRYNEFNTYFNQQHRCHSALINNFERDVERLRSVKLLPLLQTDSRKCLLDLVKENDLRKWADNCFSSHKHFENKVSQFKINFSELKRKVDNVFSGMNSANIKGLELMVKEHQKVFNEQKSLMQSLSKDVSTVKKLVDDCLNCQLSTSVRPHDAVSALGPMYEVHEKNHLPKLQNCDNVMAKLLDKSLAKKNEMNMLIHFCMQKLKSAQLSIKDTMNELHAFFEVMGHKEKEFENLKVINAVGHAYRACLAEVVRRKSSKKLYMGLAGQLQERLAAEREVEIRRREGFLKSWSKYIPRDVLASMGLFDSPNPCNVNMDTFDSNLLDIDAFDVDRFAPQSLIGIFPRFERSKSGKICLTTLTDSSNLTLVDENLCDLPEKVDFEAMTEQYLPVDISGTSKLEVENARLKADLASAITLICSLRAETAYETIDGLDPDDMLKTMNEKTAEALHSKDEYIKQLQSILNMKGLQCLTYEKRIHELEQRLADQYQEGQKVSANKIASDSLLSDLKIGGYAADIYGAGEAQNPCISTVSMEEASCISASGDPCLDLMGTGQSKLGEVGDGMIDLSGMLNMSSADPSVNVIDTSMVEPSHDEHEGGDIDEERVSHVDRHEIGETKKTDMKPIQGISDVSAKVADMFSDGTAVNLDANSKPRDNIVSDLQNALAEKSIQCDISENKHKVALEEISSLKRDLEIKLNLLDESQVNCAHLEKCLHEAREEARTNLCTAERKASEYNALRATALKMHSLLERFRNCVTGFDKVINFADSLHTFALSLGRSTWERTMKLDSIGVVGELDYVVYLNLIITIYVEELYPNPSLFPVDAMVGDKDANHWLCNEVQQVDPMKFIIHQAICKEGEDYSEGMEFLYHLGSLGASLGSIDDGQADISAKFKTCILIISEKAGLLIESVEHSKKQVEDQSELIHSLYRKLQIEKQIVHIEKQIVRPPSSQKATQESLTEPLCLESSSRLSVGVNKSNPYELPVGCEYFIVTIAMLPEAIHSSAS</sequence>
<reference evidence="4 5" key="1">
    <citation type="journal article" date="2020" name="Nat. Food">
        <title>A phased Vanilla planifolia genome enables genetic improvement of flavour and production.</title>
        <authorList>
            <person name="Hasing T."/>
            <person name="Tang H."/>
            <person name="Brym M."/>
            <person name="Khazi F."/>
            <person name="Huang T."/>
            <person name="Chambers A.H."/>
        </authorList>
    </citation>
    <scope>NUCLEOTIDE SEQUENCE [LARGE SCALE GENOMIC DNA]</scope>
    <source>
        <tissue evidence="4">Leaf</tissue>
    </source>
</reference>
<evidence type="ECO:0000256" key="1">
    <source>
        <dbReference type="ARBA" id="ARBA00023006"/>
    </source>
</evidence>
<dbReference type="AlphaFoldDB" id="A0A835Q597"/>
<keyword evidence="5" id="KW-1185">Reference proteome</keyword>
<dbReference type="EMBL" id="JADCNL010000011">
    <property type="protein sequence ID" value="KAG0461607.1"/>
    <property type="molecule type" value="Genomic_DNA"/>
</dbReference>
<evidence type="ECO:0000313" key="4">
    <source>
        <dbReference type="EMBL" id="KAG0461607.1"/>
    </source>
</evidence>
<dbReference type="PANTHER" id="PTHR13222">
    <property type="entry name" value="RB1-INDUCIBLE COILED-COIL"/>
    <property type="match status" value="1"/>
</dbReference>
<dbReference type="GO" id="GO:0061709">
    <property type="term" value="P:reticulophagy"/>
    <property type="evidence" value="ECO:0007669"/>
    <property type="project" value="TreeGrafter"/>
</dbReference>
<comment type="caution">
    <text evidence="4">The sequence shown here is derived from an EMBL/GenBank/DDBJ whole genome shotgun (WGS) entry which is preliminary data.</text>
</comment>
<accession>A0A835Q597</accession>
<dbReference type="Proteomes" id="UP000636800">
    <property type="component" value="Chromosome 11"/>
</dbReference>